<evidence type="ECO:0000313" key="3">
    <source>
        <dbReference type="Proteomes" id="UP000093366"/>
    </source>
</evidence>
<gene>
    <name evidence="2" type="ORF">A7985_08820</name>
</gene>
<keyword evidence="1" id="KW-0732">Signal</keyword>
<dbReference type="OrthoDB" id="6310747at2"/>
<sequence>MKKMLAALTLSTVVLPNVALATTATVYSYDQILTPPTVPDQAIYAHVDVVRVSTVNDFDFDGNNAALLPEVTYDDNNSIYYTGEGSQPRSIAAGEVVLHLQCNLNKNTNPGGYRGKASIAVTLEPGAEYELYAVQASKLTSWFGAPPTNFYACVPGIRKR</sequence>
<evidence type="ECO:0000313" key="2">
    <source>
        <dbReference type="EMBL" id="OCQ21901.1"/>
    </source>
</evidence>
<dbReference type="AlphaFoldDB" id="A0A1C0TRN2"/>
<dbReference type="RefSeq" id="WP_065790110.1">
    <property type="nucleotide sequence ID" value="NZ_MAUJ01000002.1"/>
</dbReference>
<dbReference type="Proteomes" id="UP000093366">
    <property type="component" value="Unassembled WGS sequence"/>
</dbReference>
<name>A0A1C0TRN2_9GAMM</name>
<dbReference type="EMBL" id="MAUJ01000002">
    <property type="protein sequence ID" value="OCQ21901.1"/>
    <property type="molecule type" value="Genomic_DNA"/>
</dbReference>
<comment type="caution">
    <text evidence="2">The sequence shown here is derived from an EMBL/GenBank/DDBJ whole genome shotgun (WGS) entry which is preliminary data.</text>
</comment>
<evidence type="ECO:0000256" key="1">
    <source>
        <dbReference type="SAM" id="SignalP"/>
    </source>
</evidence>
<accession>A0A1C0TRN2</accession>
<proteinExistence type="predicted"/>
<protein>
    <submittedName>
        <fullName evidence="2">Uncharacterized protein</fullName>
    </submittedName>
</protein>
<reference evidence="3" key="1">
    <citation type="submission" date="2016-07" db="EMBL/GenBank/DDBJ databases">
        <authorList>
            <person name="Florea S."/>
            <person name="Webb J.S."/>
            <person name="Jaromczyk J."/>
            <person name="Schardl C.L."/>
        </authorList>
    </citation>
    <scope>NUCLEOTIDE SEQUENCE [LARGE SCALE GENOMIC DNA]</scope>
    <source>
        <strain evidence="3">IPB1</strain>
    </source>
</reference>
<feature type="signal peptide" evidence="1">
    <location>
        <begin position="1"/>
        <end position="21"/>
    </location>
</feature>
<feature type="chain" id="PRO_5008646277" evidence="1">
    <location>
        <begin position="22"/>
        <end position="160"/>
    </location>
</feature>
<organism evidence="2 3">
    <name type="scientific">Pseudoalteromonas luteoviolacea</name>
    <dbReference type="NCBI Taxonomy" id="43657"/>
    <lineage>
        <taxon>Bacteria</taxon>
        <taxon>Pseudomonadati</taxon>
        <taxon>Pseudomonadota</taxon>
        <taxon>Gammaproteobacteria</taxon>
        <taxon>Alteromonadales</taxon>
        <taxon>Pseudoalteromonadaceae</taxon>
        <taxon>Pseudoalteromonas</taxon>
    </lineage>
</organism>